<dbReference type="PANTHER" id="PTHR45663">
    <property type="entry name" value="GEO12009P1"/>
    <property type="match status" value="1"/>
</dbReference>
<dbReference type="InterPro" id="IPR036249">
    <property type="entry name" value="Thioredoxin-like_sf"/>
</dbReference>
<reference evidence="5 6" key="1">
    <citation type="submission" date="2021-01" db="EMBL/GenBank/DDBJ databases">
        <title>Sequencing the genomes of 1000 actinobacteria strains.</title>
        <authorList>
            <person name="Klenk H.-P."/>
        </authorList>
    </citation>
    <scope>NUCLEOTIDE SEQUENCE [LARGE SCALE GENOMIC DNA]</scope>
    <source>
        <strain evidence="5 6">DSM 18662</strain>
    </source>
</reference>
<evidence type="ECO:0000259" key="4">
    <source>
        <dbReference type="PROSITE" id="PS51352"/>
    </source>
</evidence>
<comment type="caution">
    <text evidence="5">The sequence shown here is derived from an EMBL/GenBank/DDBJ whole genome shotgun (WGS) entry which is preliminary data.</text>
</comment>
<accession>A0ABS2REC5</accession>
<dbReference type="InterPro" id="IPR011990">
    <property type="entry name" value="TPR-like_helical_dom_sf"/>
</dbReference>
<dbReference type="Gene3D" id="3.40.30.10">
    <property type="entry name" value="Glutaredoxin"/>
    <property type="match status" value="1"/>
</dbReference>
<dbReference type="InterPro" id="IPR013766">
    <property type="entry name" value="Thioredoxin_domain"/>
</dbReference>
<sequence>MSASSFNRPGAIDLSKLAKPSQPAPGAPASGAGGRASYVVEVTEQTFDAEVMRKSVQHPVVVEFYSPRVSTGQQLSDTLATLAAEAAGKYLVARLNVDTAPQIVSALGLQAVPTVVAVIGGQIAPLFQGVLPADQVRQYLDELLKAAVANGIVGRAEPVAGSESQPEAEAVPDPRFAAADEALERGDFAAARDEFDKLLQASPGDAEALAGRAQAGLLARTTSLNADEVMARVASPDADIAAHLEAADVELATGQAEAAFSRLLTLVRTRTGDDREAARVRLLELFETLGNADERVLKARRDLMTALY</sequence>
<evidence type="ECO:0000256" key="1">
    <source>
        <dbReference type="ARBA" id="ARBA00008987"/>
    </source>
</evidence>
<evidence type="ECO:0000256" key="3">
    <source>
        <dbReference type="SAM" id="MobiDB-lite"/>
    </source>
</evidence>
<dbReference type="SUPFAM" id="SSF52833">
    <property type="entry name" value="Thioredoxin-like"/>
    <property type="match status" value="1"/>
</dbReference>
<dbReference type="Pfam" id="PF00085">
    <property type="entry name" value="Thioredoxin"/>
    <property type="match status" value="1"/>
</dbReference>
<dbReference type="RefSeq" id="WP_204916063.1">
    <property type="nucleotide sequence ID" value="NZ_BAAAQP010000003.1"/>
</dbReference>
<dbReference type="PROSITE" id="PS51352">
    <property type="entry name" value="THIOREDOXIN_2"/>
    <property type="match status" value="1"/>
</dbReference>
<dbReference type="PANTHER" id="PTHR45663:SF11">
    <property type="entry name" value="GEO12009P1"/>
    <property type="match status" value="1"/>
</dbReference>
<evidence type="ECO:0000313" key="5">
    <source>
        <dbReference type="EMBL" id="MBM7797354.1"/>
    </source>
</evidence>
<dbReference type="Gene3D" id="1.25.40.10">
    <property type="entry name" value="Tetratricopeptide repeat domain"/>
    <property type="match status" value="1"/>
</dbReference>
<name>A0ABS2REC5_9ACTN</name>
<comment type="similarity">
    <text evidence="1">Belongs to the thioredoxin family.</text>
</comment>
<feature type="region of interest" description="Disordered" evidence="3">
    <location>
        <begin position="1"/>
        <end position="35"/>
    </location>
</feature>
<feature type="domain" description="Thioredoxin" evidence="4">
    <location>
        <begin position="18"/>
        <end position="145"/>
    </location>
</feature>
<organism evidence="5 6">
    <name type="scientific">Microlunatus panaciterrae</name>
    <dbReference type="NCBI Taxonomy" id="400768"/>
    <lineage>
        <taxon>Bacteria</taxon>
        <taxon>Bacillati</taxon>
        <taxon>Actinomycetota</taxon>
        <taxon>Actinomycetes</taxon>
        <taxon>Propionibacteriales</taxon>
        <taxon>Propionibacteriaceae</taxon>
        <taxon>Microlunatus</taxon>
    </lineage>
</organism>
<evidence type="ECO:0000313" key="6">
    <source>
        <dbReference type="Proteomes" id="UP000704762"/>
    </source>
</evidence>
<keyword evidence="6" id="KW-1185">Reference proteome</keyword>
<dbReference type="EMBL" id="JAFBCF010000001">
    <property type="protein sequence ID" value="MBM7797354.1"/>
    <property type="molecule type" value="Genomic_DNA"/>
</dbReference>
<dbReference type="Pfam" id="PF14561">
    <property type="entry name" value="TPR_20"/>
    <property type="match status" value="1"/>
</dbReference>
<keyword evidence="2" id="KW-0676">Redox-active center</keyword>
<protein>
    <submittedName>
        <fullName evidence="5">Thioredoxin</fullName>
    </submittedName>
</protein>
<dbReference type="Proteomes" id="UP000704762">
    <property type="component" value="Unassembled WGS sequence"/>
</dbReference>
<evidence type="ECO:0000256" key="2">
    <source>
        <dbReference type="ARBA" id="ARBA00023284"/>
    </source>
</evidence>
<gene>
    <name evidence="5" type="ORF">JOE57_000275</name>
</gene>
<proteinExistence type="inferred from homology"/>